<sequence length="142" mass="17148">MFLKKDFDYINYKTKHKIVEELIKKLLKNIADFWYKERLSKKIVLVFEESNAGNEKEILSTFNNLINKNEKYKLIFKKLLFNKKENKSGQPIAVNEIVDFVNYSLWLWASLKEYHFSKFSLYSYPNHEKKTLSIIDKINRKL</sequence>
<dbReference type="EMBL" id="CP031376">
    <property type="protein sequence ID" value="AXK51728.1"/>
    <property type="molecule type" value="Genomic_DNA"/>
</dbReference>
<reference evidence="1 2" key="1">
    <citation type="submission" date="2018-07" db="EMBL/GenBank/DDBJ databases">
        <title>Complete genome sequence of Spiroplasma alleghenense PLHS-1 (ATCC 51752).</title>
        <authorList>
            <person name="Chou L."/>
            <person name="Lee T.-Y."/>
            <person name="Tsai Y.-M."/>
            <person name="Kuo C.-H."/>
        </authorList>
    </citation>
    <scope>NUCLEOTIDE SEQUENCE [LARGE SCALE GENOMIC DNA]</scope>
    <source>
        <strain evidence="1 2">PLHS-1</strain>
    </source>
</reference>
<dbReference type="AlphaFoldDB" id="A0A345Z549"/>
<dbReference type="KEGG" id="salx:SALLE_v1c10580"/>
<evidence type="ECO:0000313" key="2">
    <source>
        <dbReference type="Proteomes" id="UP000254792"/>
    </source>
</evidence>
<evidence type="ECO:0000313" key="1">
    <source>
        <dbReference type="EMBL" id="AXK51728.1"/>
    </source>
</evidence>
<organism evidence="1 2">
    <name type="scientific">Spiroplasma alleghenense</name>
    <dbReference type="NCBI Taxonomy" id="216931"/>
    <lineage>
        <taxon>Bacteria</taxon>
        <taxon>Bacillati</taxon>
        <taxon>Mycoplasmatota</taxon>
        <taxon>Mollicutes</taxon>
        <taxon>Entomoplasmatales</taxon>
        <taxon>Spiroplasmataceae</taxon>
        <taxon>Spiroplasma</taxon>
    </lineage>
</organism>
<accession>A0A345Z549</accession>
<proteinExistence type="predicted"/>
<dbReference type="Proteomes" id="UP000254792">
    <property type="component" value="Chromosome"/>
</dbReference>
<keyword evidence="2" id="KW-1185">Reference proteome</keyword>
<gene>
    <name evidence="1" type="ORF">SALLE_v1c10580</name>
</gene>
<name>A0A345Z549_9MOLU</name>
<dbReference type="RefSeq" id="WP_115558613.1">
    <property type="nucleotide sequence ID" value="NZ_CP031376.1"/>
</dbReference>
<protein>
    <submittedName>
        <fullName evidence="1">Uncharacterized protein</fullName>
    </submittedName>
</protein>